<evidence type="ECO:0000259" key="10">
    <source>
        <dbReference type="SMART" id="SM00986"/>
    </source>
</evidence>
<comment type="similarity">
    <text evidence="2 7">Belongs to the uracil-DNA glycosylase (UDG) superfamily. UNG family.</text>
</comment>
<feature type="region of interest" description="Disordered" evidence="9">
    <location>
        <begin position="126"/>
        <end position="166"/>
    </location>
</feature>
<dbReference type="GO" id="GO:0004844">
    <property type="term" value="F:uracil DNA N-glycosylase activity"/>
    <property type="evidence" value="ECO:0007669"/>
    <property type="project" value="UniProtKB-UniRule"/>
</dbReference>
<dbReference type="PANTHER" id="PTHR11264:SF0">
    <property type="entry name" value="URACIL-DNA GLYCOSYLASE"/>
    <property type="match status" value="1"/>
</dbReference>
<dbReference type="FunFam" id="3.40.470.10:FF:000001">
    <property type="entry name" value="Uracil-DNA glycosylase"/>
    <property type="match status" value="1"/>
</dbReference>
<dbReference type="GO" id="GO:0005634">
    <property type="term" value="C:nucleus"/>
    <property type="evidence" value="ECO:0007669"/>
    <property type="project" value="UniProtKB-SubCell"/>
</dbReference>
<keyword evidence="7" id="KW-0539">Nucleus</keyword>
<dbReference type="SMART" id="SM00987">
    <property type="entry name" value="UreE_C"/>
    <property type="match status" value="1"/>
</dbReference>
<evidence type="ECO:0000313" key="11">
    <source>
        <dbReference type="EMBL" id="KAL2642496.1"/>
    </source>
</evidence>
<dbReference type="InterPro" id="IPR005122">
    <property type="entry name" value="Uracil-DNA_glycosylase-like"/>
</dbReference>
<dbReference type="NCBIfam" id="NF003592">
    <property type="entry name" value="PRK05254.1-5"/>
    <property type="match status" value="1"/>
</dbReference>
<protein>
    <recommendedName>
        <fullName evidence="3 7">Uracil-DNA glycosylase</fullName>
        <shortName evidence="7">UDG</shortName>
        <ecNumber evidence="3 7">3.2.2.27</ecNumber>
    </recommendedName>
</protein>
<dbReference type="Proteomes" id="UP001605036">
    <property type="component" value="Unassembled WGS sequence"/>
</dbReference>
<evidence type="ECO:0000256" key="5">
    <source>
        <dbReference type="ARBA" id="ARBA00022801"/>
    </source>
</evidence>
<proteinExistence type="inferred from homology"/>
<name>A0ABD1Z4B3_9MARC</name>
<comment type="catalytic activity">
    <reaction evidence="1 7">
        <text>Hydrolyzes single-stranded DNA or mismatched double-stranded DNA and polynucleotides, releasing free uracil.</text>
        <dbReference type="EC" id="3.2.2.27"/>
    </reaction>
</comment>
<evidence type="ECO:0000256" key="2">
    <source>
        <dbReference type="ARBA" id="ARBA00008184"/>
    </source>
</evidence>
<dbReference type="InterPro" id="IPR018085">
    <property type="entry name" value="Ura-DNA_Glyclase_AS"/>
</dbReference>
<gene>
    <name evidence="11" type="ORF">R1flu_010083</name>
</gene>
<dbReference type="PANTHER" id="PTHR11264">
    <property type="entry name" value="URACIL-DNA GLYCOSYLASE"/>
    <property type="match status" value="1"/>
</dbReference>
<keyword evidence="4 7" id="KW-0227">DNA damage</keyword>
<evidence type="ECO:0000256" key="3">
    <source>
        <dbReference type="ARBA" id="ARBA00012030"/>
    </source>
</evidence>
<comment type="function">
    <text evidence="7">Excises uracil residues from the DNA which can arise as a result of misincorporation of dUMP residues by DNA polymerase or due to deamination of cytosine.</text>
</comment>
<dbReference type="EMBL" id="JBHFFA010000002">
    <property type="protein sequence ID" value="KAL2642496.1"/>
    <property type="molecule type" value="Genomic_DNA"/>
</dbReference>
<dbReference type="NCBIfam" id="NF003591">
    <property type="entry name" value="PRK05254.1-4"/>
    <property type="match status" value="1"/>
</dbReference>
<evidence type="ECO:0000313" key="12">
    <source>
        <dbReference type="Proteomes" id="UP001605036"/>
    </source>
</evidence>
<dbReference type="CDD" id="cd10027">
    <property type="entry name" value="UDG-F1-like"/>
    <property type="match status" value="1"/>
</dbReference>
<dbReference type="AlphaFoldDB" id="A0ABD1Z4B3"/>
<evidence type="ECO:0000256" key="4">
    <source>
        <dbReference type="ARBA" id="ARBA00022763"/>
    </source>
</evidence>
<evidence type="ECO:0000256" key="6">
    <source>
        <dbReference type="ARBA" id="ARBA00023204"/>
    </source>
</evidence>
<evidence type="ECO:0000256" key="9">
    <source>
        <dbReference type="SAM" id="MobiDB-lite"/>
    </source>
</evidence>
<dbReference type="InterPro" id="IPR002043">
    <property type="entry name" value="UDG_fam1"/>
</dbReference>
<dbReference type="Pfam" id="PF03167">
    <property type="entry name" value="UDG"/>
    <property type="match status" value="1"/>
</dbReference>
<comment type="caution">
    <text evidence="11">The sequence shown here is derived from an EMBL/GenBank/DDBJ whole genome shotgun (WGS) entry which is preliminary data.</text>
</comment>
<keyword evidence="12" id="KW-1185">Reference proteome</keyword>
<dbReference type="GO" id="GO:0005739">
    <property type="term" value="C:mitochondrion"/>
    <property type="evidence" value="ECO:0007669"/>
    <property type="project" value="UniProtKB-SubCell"/>
</dbReference>
<evidence type="ECO:0000256" key="1">
    <source>
        <dbReference type="ARBA" id="ARBA00001400"/>
    </source>
</evidence>
<evidence type="ECO:0000256" key="8">
    <source>
        <dbReference type="PROSITE-ProRule" id="PRU10072"/>
    </source>
</evidence>
<feature type="active site" description="Proton acceptor" evidence="7 8">
    <location>
        <position position="270"/>
    </location>
</feature>
<dbReference type="SMART" id="SM00986">
    <property type="entry name" value="UDG"/>
    <property type="match status" value="1"/>
</dbReference>
<dbReference type="Gene3D" id="3.40.470.10">
    <property type="entry name" value="Uracil-DNA glycosylase-like domain"/>
    <property type="match status" value="1"/>
</dbReference>
<dbReference type="SUPFAM" id="SSF52141">
    <property type="entry name" value="Uracil-DNA glycosylase-like"/>
    <property type="match status" value="1"/>
</dbReference>
<evidence type="ECO:0000256" key="7">
    <source>
        <dbReference type="HAMAP-Rule" id="MF_03166"/>
    </source>
</evidence>
<dbReference type="PROSITE" id="PS00130">
    <property type="entry name" value="U_DNA_GLYCOSYLASE"/>
    <property type="match status" value="1"/>
</dbReference>
<dbReference type="GO" id="GO:0006284">
    <property type="term" value="P:base-excision repair"/>
    <property type="evidence" value="ECO:0007669"/>
    <property type="project" value="UniProtKB-UniRule"/>
</dbReference>
<keyword evidence="6 7" id="KW-0234">DNA repair</keyword>
<keyword evidence="5 7" id="KW-0378">Hydrolase</keyword>
<comment type="subcellular location">
    <subcellularLocation>
        <location evidence="7">Mitochondrion</location>
    </subcellularLocation>
    <subcellularLocation>
        <location evidence="7">Nucleus</location>
    </subcellularLocation>
</comment>
<dbReference type="NCBIfam" id="NF003589">
    <property type="entry name" value="PRK05254.1-2"/>
    <property type="match status" value="1"/>
</dbReference>
<dbReference type="HAMAP" id="MF_00148">
    <property type="entry name" value="UDG"/>
    <property type="match status" value="1"/>
</dbReference>
<organism evidence="11 12">
    <name type="scientific">Riccia fluitans</name>
    <dbReference type="NCBI Taxonomy" id="41844"/>
    <lineage>
        <taxon>Eukaryota</taxon>
        <taxon>Viridiplantae</taxon>
        <taxon>Streptophyta</taxon>
        <taxon>Embryophyta</taxon>
        <taxon>Marchantiophyta</taxon>
        <taxon>Marchantiopsida</taxon>
        <taxon>Marchantiidae</taxon>
        <taxon>Marchantiales</taxon>
        <taxon>Ricciaceae</taxon>
        <taxon>Riccia</taxon>
    </lineage>
</organism>
<sequence>MKIASGSTHARAAPALASPFTFYRPALSPDVKSGKLASISILSSSFHRCSLFLERNSSMVSSKGKNTIAACFQTAKRVRVNAGVNTARVSGADPGAEPTSGDEAADGSKKLKIQMTAVQAHTFMDGSDSSKVGVEEDKIEDESGNTGGEGEAAVASEEEGSQLNKEQRMRMELNKGIARAKRNLKTCENTVAQVRGEGKSFPEFKMLLVEPTWLAILQEEFSKSYMSKLQSFVEQEAKGANPIYPPPALVFNAFNTCPFDKIKVVIIGQDPYHGPNQAMGLCFSIPQGVKVPSSLLNIFKEIHDDIGCSLPSHGNLEKWAHQGVFLLNAVLTVRQANPNSHAKKGWETFTDVAIRAVSQQRAGVVFLLWGNSAQDKARLIDSTKHHILKAAHPSGLSANRGFFKCRHFSKTNELLEKAGEVPIDWQL</sequence>
<dbReference type="EC" id="3.2.2.27" evidence="3 7"/>
<dbReference type="NCBIfam" id="TIGR00628">
    <property type="entry name" value="ung"/>
    <property type="match status" value="1"/>
</dbReference>
<feature type="domain" description="Uracil-DNA glycosylase-like" evidence="10">
    <location>
        <begin position="255"/>
        <end position="415"/>
    </location>
</feature>
<accession>A0ABD1Z4B3</accession>
<dbReference type="InterPro" id="IPR036895">
    <property type="entry name" value="Uracil-DNA_glycosylase-like_sf"/>
</dbReference>
<keyword evidence="7" id="KW-0496">Mitochondrion</keyword>
<feature type="region of interest" description="Disordered" evidence="9">
    <location>
        <begin position="88"/>
        <end position="107"/>
    </location>
</feature>
<reference evidence="11 12" key="1">
    <citation type="submission" date="2024-09" db="EMBL/GenBank/DDBJ databases">
        <title>Chromosome-scale assembly of Riccia fluitans.</title>
        <authorList>
            <person name="Paukszto L."/>
            <person name="Sawicki J."/>
            <person name="Karawczyk K."/>
            <person name="Piernik-Szablinska J."/>
            <person name="Szczecinska M."/>
            <person name="Mazdziarz M."/>
        </authorList>
    </citation>
    <scope>NUCLEOTIDE SEQUENCE [LARGE SCALE GENOMIC DNA]</scope>
    <source>
        <strain evidence="11">Rf_01</strain>
        <tissue evidence="11">Aerial parts of the thallus</tissue>
    </source>
</reference>
<dbReference type="NCBIfam" id="NF003588">
    <property type="entry name" value="PRK05254.1-1"/>
    <property type="match status" value="1"/>
</dbReference>